<feature type="modified residue" description="4-aspartylphosphate" evidence="8">
    <location>
        <position position="54"/>
    </location>
</feature>
<dbReference type="SMART" id="SM00448">
    <property type="entry name" value="REC"/>
    <property type="match status" value="1"/>
</dbReference>
<dbReference type="GO" id="GO:0043565">
    <property type="term" value="F:sequence-specific DNA binding"/>
    <property type="evidence" value="ECO:0007669"/>
    <property type="project" value="InterPro"/>
</dbReference>
<dbReference type="PANTHER" id="PTHR42713:SF3">
    <property type="entry name" value="TRANSCRIPTIONAL REGULATORY PROTEIN HPTR"/>
    <property type="match status" value="1"/>
</dbReference>
<evidence type="ECO:0000313" key="11">
    <source>
        <dbReference type="EMBL" id="MBB6729446.1"/>
    </source>
</evidence>
<evidence type="ECO:0000256" key="7">
    <source>
        <dbReference type="ARBA" id="ARBA00023163"/>
    </source>
</evidence>
<dbReference type="Gene3D" id="3.40.50.2300">
    <property type="match status" value="1"/>
</dbReference>
<dbReference type="PROSITE" id="PS01124">
    <property type="entry name" value="HTH_ARAC_FAMILY_2"/>
    <property type="match status" value="1"/>
</dbReference>
<comment type="subcellular location">
    <subcellularLocation>
        <location evidence="1">Cytoplasm</location>
    </subcellularLocation>
</comment>
<keyword evidence="7" id="KW-0804">Transcription</keyword>
<proteinExistence type="predicted"/>
<dbReference type="InterPro" id="IPR020449">
    <property type="entry name" value="Tscrpt_reg_AraC-type_HTH"/>
</dbReference>
<sequence>MRLLIVDDEPVIRGGLVKMSESYKPAFSRIQTAENGLAALELIRQSAPDVVLTDIRMPKMDGLELCQALQEEFGSIQVAVISGYNDFDYAQKCIRYGVKNYLLKPASKAEIHSLFDSLAKSQQPSYLPISRYVDWIDRMEICIWSLQKEELERLLEEWREFIHASGMASTQVEEILGDCLKLLAKRFKERGHAIELPDSIRSAGGVRDQLDLFGQSLRQAVQRLFTARNGNFKDPMEEAKAYIDSRLSQEISLEEVAAMVGLSPTYFSALFKKMTSETFVHYRIHKRMEKAKDLLAVPHIRIVDVATEVGYDDYPHFTKTFKKLVGMTPSEFRSQWGIR</sequence>
<evidence type="ECO:0000256" key="5">
    <source>
        <dbReference type="ARBA" id="ARBA00023015"/>
    </source>
</evidence>
<evidence type="ECO:0000256" key="6">
    <source>
        <dbReference type="ARBA" id="ARBA00023125"/>
    </source>
</evidence>
<dbReference type="CDD" id="cd17536">
    <property type="entry name" value="REC_YesN-like"/>
    <property type="match status" value="1"/>
</dbReference>
<dbReference type="PROSITE" id="PS50110">
    <property type="entry name" value="RESPONSE_REGULATORY"/>
    <property type="match status" value="1"/>
</dbReference>
<feature type="domain" description="HTH araC/xylS-type" evidence="9">
    <location>
        <begin position="237"/>
        <end position="335"/>
    </location>
</feature>
<dbReference type="InterPro" id="IPR018060">
    <property type="entry name" value="HTH_AraC"/>
</dbReference>
<protein>
    <submittedName>
        <fullName evidence="11">Response regulator</fullName>
    </submittedName>
</protein>
<keyword evidence="6" id="KW-0238">DNA-binding</keyword>
<organism evidence="11 12">
    <name type="scientific">Cohnella zeiphila</name>
    <dbReference type="NCBI Taxonomy" id="2761120"/>
    <lineage>
        <taxon>Bacteria</taxon>
        <taxon>Bacillati</taxon>
        <taxon>Bacillota</taxon>
        <taxon>Bacilli</taxon>
        <taxon>Bacillales</taxon>
        <taxon>Paenibacillaceae</taxon>
        <taxon>Cohnella</taxon>
    </lineage>
</organism>
<feature type="domain" description="Response regulatory" evidence="10">
    <location>
        <begin position="2"/>
        <end position="119"/>
    </location>
</feature>
<comment type="caution">
    <text evidence="11">The sequence shown here is derived from an EMBL/GenBank/DDBJ whole genome shotgun (WGS) entry which is preliminary data.</text>
</comment>
<dbReference type="InterPro" id="IPR001789">
    <property type="entry name" value="Sig_transdc_resp-reg_receiver"/>
</dbReference>
<evidence type="ECO:0000256" key="4">
    <source>
        <dbReference type="ARBA" id="ARBA00023012"/>
    </source>
</evidence>
<name>A0A7X0SGG9_9BACL</name>
<dbReference type="PANTHER" id="PTHR42713">
    <property type="entry name" value="HISTIDINE KINASE-RELATED"/>
    <property type="match status" value="1"/>
</dbReference>
<dbReference type="SUPFAM" id="SSF46689">
    <property type="entry name" value="Homeodomain-like"/>
    <property type="match status" value="2"/>
</dbReference>
<evidence type="ECO:0000256" key="2">
    <source>
        <dbReference type="ARBA" id="ARBA00022490"/>
    </source>
</evidence>
<evidence type="ECO:0000256" key="8">
    <source>
        <dbReference type="PROSITE-ProRule" id="PRU00169"/>
    </source>
</evidence>
<keyword evidence="5" id="KW-0805">Transcription regulation</keyword>
<dbReference type="InterPro" id="IPR051552">
    <property type="entry name" value="HptR"/>
</dbReference>
<evidence type="ECO:0000313" key="12">
    <source>
        <dbReference type="Proteomes" id="UP000564644"/>
    </source>
</evidence>
<accession>A0A7X0SGG9</accession>
<dbReference type="GO" id="GO:0003700">
    <property type="term" value="F:DNA-binding transcription factor activity"/>
    <property type="evidence" value="ECO:0007669"/>
    <property type="project" value="InterPro"/>
</dbReference>
<keyword evidence="3 8" id="KW-0597">Phosphoprotein</keyword>
<evidence type="ECO:0000256" key="3">
    <source>
        <dbReference type="ARBA" id="ARBA00022553"/>
    </source>
</evidence>
<dbReference type="RefSeq" id="WP_185127112.1">
    <property type="nucleotide sequence ID" value="NZ_JACJVO010000001.1"/>
</dbReference>
<evidence type="ECO:0000259" key="9">
    <source>
        <dbReference type="PROSITE" id="PS01124"/>
    </source>
</evidence>
<dbReference type="AlphaFoldDB" id="A0A7X0SGG9"/>
<dbReference type="EMBL" id="JACJVO010000001">
    <property type="protein sequence ID" value="MBB6729446.1"/>
    <property type="molecule type" value="Genomic_DNA"/>
</dbReference>
<dbReference type="Pfam" id="PF12833">
    <property type="entry name" value="HTH_18"/>
    <property type="match status" value="1"/>
</dbReference>
<dbReference type="SUPFAM" id="SSF52172">
    <property type="entry name" value="CheY-like"/>
    <property type="match status" value="1"/>
</dbReference>
<dbReference type="InterPro" id="IPR009057">
    <property type="entry name" value="Homeodomain-like_sf"/>
</dbReference>
<dbReference type="InterPro" id="IPR018062">
    <property type="entry name" value="HTH_AraC-typ_CS"/>
</dbReference>
<gene>
    <name evidence="11" type="ORF">H7C18_00865</name>
</gene>
<keyword evidence="12" id="KW-1185">Reference proteome</keyword>
<reference evidence="11 12" key="1">
    <citation type="submission" date="2020-08" db="EMBL/GenBank/DDBJ databases">
        <title>Cohnella phylogeny.</title>
        <authorList>
            <person name="Dunlap C."/>
        </authorList>
    </citation>
    <scope>NUCLEOTIDE SEQUENCE [LARGE SCALE GENOMIC DNA]</scope>
    <source>
        <strain evidence="11 12">CBP 2801</strain>
    </source>
</reference>
<keyword evidence="4" id="KW-0902">Two-component regulatory system</keyword>
<dbReference type="GO" id="GO:0005737">
    <property type="term" value="C:cytoplasm"/>
    <property type="evidence" value="ECO:0007669"/>
    <property type="project" value="UniProtKB-SubCell"/>
</dbReference>
<dbReference type="InterPro" id="IPR011006">
    <property type="entry name" value="CheY-like_superfamily"/>
</dbReference>
<dbReference type="GO" id="GO:0000160">
    <property type="term" value="P:phosphorelay signal transduction system"/>
    <property type="evidence" value="ECO:0007669"/>
    <property type="project" value="UniProtKB-KW"/>
</dbReference>
<evidence type="ECO:0000259" key="10">
    <source>
        <dbReference type="PROSITE" id="PS50110"/>
    </source>
</evidence>
<evidence type="ECO:0000256" key="1">
    <source>
        <dbReference type="ARBA" id="ARBA00004496"/>
    </source>
</evidence>
<dbReference type="SMART" id="SM00342">
    <property type="entry name" value="HTH_ARAC"/>
    <property type="match status" value="1"/>
</dbReference>
<dbReference type="PRINTS" id="PR00032">
    <property type="entry name" value="HTHARAC"/>
</dbReference>
<dbReference type="Gene3D" id="1.10.10.60">
    <property type="entry name" value="Homeodomain-like"/>
    <property type="match status" value="2"/>
</dbReference>
<dbReference type="PROSITE" id="PS00041">
    <property type="entry name" value="HTH_ARAC_FAMILY_1"/>
    <property type="match status" value="1"/>
</dbReference>
<dbReference type="Pfam" id="PF00072">
    <property type="entry name" value="Response_reg"/>
    <property type="match status" value="1"/>
</dbReference>
<keyword evidence="2" id="KW-0963">Cytoplasm</keyword>
<dbReference type="Proteomes" id="UP000564644">
    <property type="component" value="Unassembled WGS sequence"/>
</dbReference>